<feature type="non-terminal residue" evidence="1">
    <location>
        <position position="98"/>
    </location>
</feature>
<dbReference type="Proteomes" id="UP000823775">
    <property type="component" value="Unassembled WGS sequence"/>
</dbReference>
<gene>
    <name evidence="1" type="ORF">HAX54_022334</name>
</gene>
<name>A0ABS8UWJ3_DATST</name>
<reference evidence="1 2" key="1">
    <citation type="journal article" date="2021" name="BMC Genomics">
        <title>Datura genome reveals duplications of psychoactive alkaloid biosynthetic genes and high mutation rate following tissue culture.</title>
        <authorList>
            <person name="Rajewski A."/>
            <person name="Carter-House D."/>
            <person name="Stajich J."/>
            <person name="Litt A."/>
        </authorList>
    </citation>
    <scope>NUCLEOTIDE SEQUENCE [LARGE SCALE GENOMIC DNA]</scope>
    <source>
        <strain evidence="1">AR-01</strain>
    </source>
</reference>
<dbReference type="EMBL" id="JACEIK010002686">
    <property type="protein sequence ID" value="MCD9638393.1"/>
    <property type="molecule type" value="Genomic_DNA"/>
</dbReference>
<evidence type="ECO:0000313" key="2">
    <source>
        <dbReference type="Proteomes" id="UP000823775"/>
    </source>
</evidence>
<protein>
    <submittedName>
        <fullName evidence="1">Uncharacterized protein</fullName>
    </submittedName>
</protein>
<evidence type="ECO:0000313" key="1">
    <source>
        <dbReference type="EMBL" id="MCD9638393.1"/>
    </source>
</evidence>
<organism evidence="1 2">
    <name type="scientific">Datura stramonium</name>
    <name type="common">Jimsonweed</name>
    <name type="synonym">Common thornapple</name>
    <dbReference type="NCBI Taxonomy" id="4076"/>
    <lineage>
        <taxon>Eukaryota</taxon>
        <taxon>Viridiplantae</taxon>
        <taxon>Streptophyta</taxon>
        <taxon>Embryophyta</taxon>
        <taxon>Tracheophyta</taxon>
        <taxon>Spermatophyta</taxon>
        <taxon>Magnoliopsida</taxon>
        <taxon>eudicotyledons</taxon>
        <taxon>Gunneridae</taxon>
        <taxon>Pentapetalae</taxon>
        <taxon>asterids</taxon>
        <taxon>lamiids</taxon>
        <taxon>Solanales</taxon>
        <taxon>Solanaceae</taxon>
        <taxon>Solanoideae</taxon>
        <taxon>Datureae</taxon>
        <taxon>Datura</taxon>
    </lineage>
</organism>
<sequence>MASHRHSSAMACAAHKQGWCMEQRGTLVSWHYGMRGAQALLGSKVSNPNSSREAAKSTPTPRRKIKDLIYYMYPFLGGFRGDSLEFIVKFAPFMLFKF</sequence>
<proteinExistence type="predicted"/>
<accession>A0ABS8UWJ3</accession>
<keyword evidence="2" id="KW-1185">Reference proteome</keyword>
<comment type="caution">
    <text evidence="1">The sequence shown here is derived from an EMBL/GenBank/DDBJ whole genome shotgun (WGS) entry which is preliminary data.</text>
</comment>